<dbReference type="EMBL" id="QNUK01000183">
    <property type="protein sequence ID" value="KAF5898983.1"/>
    <property type="molecule type" value="Genomic_DNA"/>
</dbReference>
<sequence length="66" mass="7356">MPAPRLRQFDKRRFLSSPSKTPHYDRGFQAGHDDSPRPRHPVCPSSSHQPRPGAPEGEKVGPDDAL</sequence>
<proteinExistence type="predicted"/>
<reference evidence="2" key="1">
    <citation type="submission" date="2020-07" db="EMBL/GenBank/DDBJ databases">
        <title>Clarias magur genome sequencing, assembly and annotation.</title>
        <authorList>
            <person name="Kushwaha B."/>
            <person name="Kumar R."/>
            <person name="Das P."/>
            <person name="Joshi C.G."/>
            <person name="Kumar D."/>
            <person name="Nagpure N.S."/>
            <person name="Pandey M."/>
            <person name="Agarwal S."/>
            <person name="Srivastava S."/>
            <person name="Singh M."/>
            <person name="Sahoo L."/>
            <person name="Jayasankar P."/>
            <person name="Meher P.K."/>
            <person name="Koringa P.G."/>
            <person name="Iquebal M.A."/>
            <person name="Das S.P."/>
            <person name="Bit A."/>
            <person name="Patnaik S."/>
            <person name="Patel N."/>
            <person name="Shah T.M."/>
            <person name="Hinsu A."/>
            <person name="Jena J.K."/>
        </authorList>
    </citation>
    <scope>NUCLEOTIDE SEQUENCE</scope>
    <source>
        <strain evidence="2">CIFAMagur01</strain>
        <tissue evidence="2">Testis</tissue>
    </source>
</reference>
<comment type="caution">
    <text evidence="2">The sequence shown here is derived from an EMBL/GenBank/DDBJ whole genome shotgun (WGS) entry which is preliminary data.</text>
</comment>
<evidence type="ECO:0000313" key="3">
    <source>
        <dbReference type="Proteomes" id="UP000727407"/>
    </source>
</evidence>
<feature type="compositionally biased region" description="Basic and acidic residues" evidence="1">
    <location>
        <begin position="56"/>
        <end position="66"/>
    </location>
</feature>
<dbReference type="Proteomes" id="UP000727407">
    <property type="component" value="Unassembled WGS sequence"/>
</dbReference>
<organism evidence="2 3">
    <name type="scientific">Clarias magur</name>
    <name type="common">Asian catfish</name>
    <name type="synonym">Macropteronotus magur</name>
    <dbReference type="NCBI Taxonomy" id="1594786"/>
    <lineage>
        <taxon>Eukaryota</taxon>
        <taxon>Metazoa</taxon>
        <taxon>Chordata</taxon>
        <taxon>Craniata</taxon>
        <taxon>Vertebrata</taxon>
        <taxon>Euteleostomi</taxon>
        <taxon>Actinopterygii</taxon>
        <taxon>Neopterygii</taxon>
        <taxon>Teleostei</taxon>
        <taxon>Ostariophysi</taxon>
        <taxon>Siluriformes</taxon>
        <taxon>Clariidae</taxon>
        <taxon>Clarias</taxon>
    </lineage>
</organism>
<feature type="compositionally biased region" description="Basic and acidic residues" evidence="1">
    <location>
        <begin position="22"/>
        <end position="37"/>
    </location>
</feature>
<evidence type="ECO:0000313" key="2">
    <source>
        <dbReference type="EMBL" id="KAF5898983.1"/>
    </source>
</evidence>
<name>A0A8J4XA29_CLAMG</name>
<keyword evidence="3" id="KW-1185">Reference proteome</keyword>
<evidence type="ECO:0000256" key="1">
    <source>
        <dbReference type="SAM" id="MobiDB-lite"/>
    </source>
</evidence>
<keyword evidence="2" id="KW-0675">Receptor</keyword>
<protein>
    <submittedName>
        <fullName evidence="2">Transforming growth factor beta receptor type 3</fullName>
    </submittedName>
</protein>
<gene>
    <name evidence="2" type="primary">tgfr3</name>
    <name evidence="2" type="ORF">DAT39_011294</name>
</gene>
<accession>A0A8J4XA29</accession>
<dbReference type="AlphaFoldDB" id="A0A8J4XA29"/>
<feature type="region of interest" description="Disordered" evidence="1">
    <location>
        <begin position="1"/>
        <end position="66"/>
    </location>
</feature>